<proteinExistence type="predicted"/>
<dbReference type="AlphaFoldDB" id="A0A8E2JMB2"/>
<gene>
    <name evidence="1" type="ORF">AOQ84DRAFT_187861</name>
</gene>
<evidence type="ECO:0000313" key="2">
    <source>
        <dbReference type="Proteomes" id="UP000250140"/>
    </source>
</evidence>
<dbReference type="EMBL" id="KV750967">
    <property type="protein sequence ID" value="OCL02357.1"/>
    <property type="molecule type" value="Genomic_DNA"/>
</dbReference>
<dbReference type="Proteomes" id="UP000250140">
    <property type="component" value="Unassembled WGS sequence"/>
</dbReference>
<protein>
    <submittedName>
        <fullName evidence="1">Uncharacterized protein</fullName>
    </submittedName>
</protein>
<accession>A0A8E2JMB2</accession>
<keyword evidence="2" id="KW-1185">Reference proteome</keyword>
<sequence length="93" mass="10235">MSSSCVLTTWICVTGMPTMMLWTITVCYALPSIYSGVISNGLAANSFSSFNREARKCTRLFIRFPHTGRSSMYPAITCLSTCRTSLCPVSFSI</sequence>
<name>A0A8E2JMB2_9PEZI</name>
<reference evidence="1 2" key="1">
    <citation type="journal article" date="2016" name="Nat. Commun.">
        <title>Ectomycorrhizal ecology is imprinted in the genome of the dominant symbiotic fungus Cenococcum geophilum.</title>
        <authorList>
            <consortium name="DOE Joint Genome Institute"/>
            <person name="Peter M."/>
            <person name="Kohler A."/>
            <person name="Ohm R.A."/>
            <person name="Kuo A."/>
            <person name="Krutzmann J."/>
            <person name="Morin E."/>
            <person name="Arend M."/>
            <person name="Barry K.W."/>
            <person name="Binder M."/>
            <person name="Choi C."/>
            <person name="Clum A."/>
            <person name="Copeland A."/>
            <person name="Grisel N."/>
            <person name="Haridas S."/>
            <person name="Kipfer T."/>
            <person name="LaButti K."/>
            <person name="Lindquist E."/>
            <person name="Lipzen A."/>
            <person name="Maire R."/>
            <person name="Meier B."/>
            <person name="Mihaltcheva S."/>
            <person name="Molinier V."/>
            <person name="Murat C."/>
            <person name="Poggeler S."/>
            <person name="Quandt C.A."/>
            <person name="Sperisen C."/>
            <person name="Tritt A."/>
            <person name="Tisserant E."/>
            <person name="Crous P.W."/>
            <person name="Henrissat B."/>
            <person name="Nehls U."/>
            <person name="Egli S."/>
            <person name="Spatafora J.W."/>
            <person name="Grigoriev I.V."/>
            <person name="Martin F.M."/>
        </authorList>
    </citation>
    <scope>NUCLEOTIDE SEQUENCE [LARGE SCALE GENOMIC DNA]</scope>
    <source>
        <strain evidence="1 2">CBS 207.34</strain>
    </source>
</reference>
<organism evidence="1 2">
    <name type="scientific">Glonium stellatum</name>
    <dbReference type="NCBI Taxonomy" id="574774"/>
    <lineage>
        <taxon>Eukaryota</taxon>
        <taxon>Fungi</taxon>
        <taxon>Dikarya</taxon>
        <taxon>Ascomycota</taxon>
        <taxon>Pezizomycotina</taxon>
        <taxon>Dothideomycetes</taxon>
        <taxon>Pleosporomycetidae</taxon>
        <taxon>Gloniales</taxon>
        <taxon>Gloniaceae</taxon>
        <taxon>Glonium</taxon>
    </lineage>
</organism>
<evidence type="ECO:0000313" key="1">
    <source>
        <dbReference type="EMBL" id="OCL02357.1"/>
    </source>
</evidence>